<keyword evidence="2" id="KW-1185">Reference proteome</keyword>
<sequence>MPKSFSVKGSDIDYGTGRRYLREHTNRLKKKDDRRILQLEADLSRINLSAVTSIEELDEWETNQFEHANEIRQFYHSSHMARKTRQYELKRNKFVDRLCSGERKSCFGEEADQRQKRLLMFVGDRGLGIGSRVKGFQKYGGRWKPQKNSLYSSVLITNEHNTSQTCLYCFRKIFHPLLITEKEGERKVKRRNGVFQCINKECPSVKTARNTNSRDTLSSLAIGLAGLSRLLLGTTFPTFNPRRNVNDVENFKKHAGNFLNKKSA</sequence>
<dbReference type="STRING" id="35722.A0A0B7N094"/>
<accession>A0A0B7N094</accession>
<protein>
    <submittedName>
        <fullName evidence="1">Uncharacterized protein</fullName>
    </submittedName>
</protein>
<dbReference type="Proteomes" id="UP000054107">
    <property type="component" value="Unassembled WGS sequence"/>
</dbReference>
<gene>
    <name evidence="1" type="primary">PARPA_01896.1 scaffold 1841</name>
</gene>
<proteinExistence type="predicted"/>
<organism evidence="1 2">
    <name type="scientific">Parasitella parasitica</name>
    <dbReference type="NCBI Taxonomy" id="35722"/>
    <lineage>
        <taxon>Eukaryota</taxon>
        <taxon>Fungi</taxon>
        <taxon>Fungi incertae sedis</taxon>
        <taxon>Mucoromycota</taxon>
        <taxon>Mucoromycotina</taxon>
        <taxon>Mucoromycetes</taxon>
        <taxon>Mucorales</taxon>
        <taxon>Mucorineae</taxon>
        <taxon>Mucoraceae</taxon>
        <taxon>Parasitella</taxon>
    </lineage>
</organism>
<evidence type="ECO:0000313" key="2">
    <source>
        <dbReference type="Proteomes" id="UP000054107"/>
    </source>
</evidence>
<dbReference type="OrthoDB" id="2289379at2759"/>
<reference evidence="1 2" key="1">
    <citation type="submission" date="2014-09" db="EMBL/GenBank/DDBJ databases">
        <authorList>
            <person name="Ellenberger Sabrina"/>
        </authorList>
    </citation>
    <scope>NUCLEOTIDE SEQUENCE [LARGE SCALE GENOMIC DNA]</scope>
    <source>
        <strain evidence="1 2">CBS 412.66</strain>
    </source>
</reference>
<name>A0A0B7N094_9FUNG</name>
<dbReference type="EMBL" id="LN719745">
    <property type="protein sequence ID" value="CEP08559.1"/>
    <property type="molecule type" value="Genomic_DNA"/>
</dbReference>
<dbReference type="AlphaFoldDB" id="A0A0B7N094"/>
<evidence type="ECO:0000313" key="1">
    <source>
        <dbReference type="EMBL" id="CEP08559.1"/>
    </source>
</evidence>